<dbReference type="Proteomes" id="UP000014975">
    <property type="component" value="Unassembled WGS sequence"/>
</dbReference>
<feature type="compositionally biased region" description="Gly residues" evidence="1">
    <location>
        <begin position="1"/>
        <end position="12"/>
    </location>
</feature>
<dbReference type="STRING" id="1121439.dsat_2369"/>
<evidence type="ECO:0000313" key="3">
    <source>
        <dbReference type="Proteomes" id="UP000014975"/>
    </source>
</evidence>
<dbReference type="PATRIC" id="fig|1121439.3.peg.764"/>
<gene>
    <name evidence="2" type="ORF">dsat_2369</name>
</gene>
<feature type="region of interest" description="Disordered" evidence="1">
    <location>
        <begin position="1"/>
        <end position="129"/>
    </location>
</feature>
<keyword evidence="3" id="KW-1185">Reference proteome</keyword>
<feature type="compositionally biased region" description="Polar residues" evidence="1">
    <location>
        <begin position="82"/>
        <end position="91"/>
    </location>
</feature>
<evidence type="ECO:0000256" key="1">
    <source>
        <dbReference type="SAM" id="MobiDB-lite"/>
    </source>
</evidence>
<organism evidence="2 3">
    <name type="scientific">Alkalidesulfovibrio alkalitolerans DSM 16529</name>
    <dbReference type="NCBI Taxonomy" id="1121439"/>
    <lineage>
        <taxon>Bacteria</taxon>
        <taxon>Pseudomonadati</taxon>
        <taxon>Thermodesulfobacteriota</taxon>
        <taxon>Desulfovibrionia</taxon>
        <taxon>Desulfovibrionales</taxon>
        <taxon>Desulfovibrionaceae</taxon>
        <taxon>Alkalidesulfovibrio</taxon>
    </lineage>
</organism>
<proteinExistence type="predicted"/>
<evidence type="ECO:0000313" key="2">
    <source>
        <dbReference type="EMBL" id="EPR35006.1"/>
    </source>
</evidence>
<dbReference type="AlphaFoldDB" id="S7TE83"/>
<name>S7TE83_9BACT</name>
<dbReference type="RefSeq" id="WP_020886255.1">
    <property type="nucleotide sequence ID" value="NZ_ATHI01000005.1"/>
</dbReference>
<reference evidence="2 3" key="1">
    <citation type="journal article" date="2013" name="Genome Announc.">
        <title>Draft genome sequences for three mercury-methylating, sulfate-reducing bacteria.</title>
        <authorList>
            <person name="Brown S.D."/>
            <person name="Hurt R.A.Jr."/>
            <person name="Gilmour C.C."/>
            <person name="Elias D.A."/>
        </authorList>
    </citation>
    <scope>NUCLEOTIDE SEQUENCE [LARGE SCALE GENOMIC DNA]</scope>
    <source>
        <strain evidence="2 3">DSM 16529</strain>
    </source>
</reference>
<accession>S7TE83</accession>
<sequence length="129" mass="13689">MRQGNMGQGFGRGGKRRGNMAGQCRFGSPVFGGAQDGRQDQEQGFERGQGQGFKRRGVFSVTPAASDGQTDAAGQPEVPESVSATPRQTDLQGDRDPTSEDQPAPGAFGQGGRCRMLRRRDGSCRGLGR</sequence>
<comment type="caution">
    <text evidence="2">The sequence shown here is derived from an EMBL/GenBank/DDBJ whole genome shotgun (WGS) entry which is preliminary data.</text>
</comment>
<dbReference type="EMBL" id="ATHI01000005">
    <property type="protein sequence ID" value="EPR35006.1"/>
    <property type="molecule type" value="Genomic_DNA"/>
</dbReference>
<protein>
    <submittedName>
        <fullName evidence="2">Uncharacterized protein</fullName>
    </submittedName>
</protein>